<dbReference type="InterPro" id="IPR055357">
    <property type="entry name" value="LRR_At1g61320_AtMIF1"/>
</dbReference>
<feature type="compositionally biased region" description="Acidic residues" evidence="1">
    <location>
        <begin position="480"/>
        <end position="490"/>
    </location>
</feature>
<sequence>MDHSGIIATVEGENKDWINELPDCILSSIVSLLRIEDAVGCCMISRQWRDLWKTRSNLEFDIPNIFGGKYDRLVEKHEEKDYLENLVDRFDRQCFVRRVNEVLELYAGNKVDSLKVAFFFDVESTAILDEWILFAITKGAQVLDLQLFKSRSSEPEPEDVYVFPHWILSSALKHLSLQRCALKPPPDYFDRFAQLTTLCLNKVFVDPGFSAHLLSVCVLLENLTLRNCRVRSNLIVGPSLHLKDLKVLRCQIEKIEIDAVNLSSFEYCGNILKISRMSTPQLVRFFFEGVYFICGLPYALTQLALCPGLETPLLQMSNDLENIPETVATFKNLKQVSLDVFMNNFDLGSVVNFLKAAPVLEEFIITTRASNYQGEMRDVCGFCHKHLRKVKMQGFQGKWLEIELAKCILKIATKLEVMVIDPHGKYCKGDGRWTDIEVCYYVDGNECENEDEYVDSDEGNSENEVADEGVDVDTLKESNENEVEDVDPEEGNNGNEDMEPKEGSNGNKDEQDKGVDVEEGSEHENKDAEEMSEEDEDYETYDYFRWKRRGRAIVQERLKQVKTDAQIIVL</sequence>
<feature type="domain" description="At1g61320/AtMIF1 LRR" evidence="3">
    <location>
        <begin position="107"/>
        <end position="426"/>
    </location>
</feature>
<dbReference type="Pfam" id="PF23622">
    <property type="entry name" value="LRR_At1g61320_AtMIF1"/>
    <property type="match status" value="1"/>
</dbReference>
<dbReference type="InterPro" id="IPR032675">
    <property type="entry name" value="LRR_dom_sf"/>
</dbReference>
<dbReference type="InterPro" id="IPR036047">
    <property type="entry name" value="F-box-like_dom_sf"/>
</dbReference>
<feature type="compositionally biased region" description="Acidic residues" evidence="1">
    <location>
        <begin position="530"/>
        <end position="539"/>
    </location>
</feature>
<dbReference type="SUPFAM" id="SSF52047">
    <property type="entry name" value="RNI-like"/>
    <property type="match status" value="1"/>
</dbReference>
<evidence type="ECO:0008006" key="6">
    <source>
        <dbReference type="Google" id="ProtNLM"/>
    </source>
</evidence>
<dbReference type="InterPro" id="IPR053772">
    <property type="entry name" value="At1g61320/At1g61330-like"/>
</dbReference>
<dbReference type="PANTHER" id="PTHR34145">
    <property type="entry name" value="OS02G0105600 PROTEIN"/>
    <property type="match status" value="1"/>
</dbReference>
<reference evidence="4 5" key="1">
    <citation type="journal article" date="2023" name="G3 (Bethesda)">
        <title>A chromosome-length genome assembly and annotation of blackberry (Rubus argutus, cv. 'Hillquist').</title>
        <authorList>
            <person name="Bruna T."/>
            <person name="Aryal R."/>
            <person name="Dudchenko O."/>
            <person name="Sargent D.J."/>
            <person name="Mead D."/>
            <person name="Buti M."/>
            <person name="Cavallini A."/>
            <person name="Hytonen T."/>
            <person name="Andres J."/>
            <person name="Pham M."/>
            <person name="Weisz D."/>
            <person name="Mascagni F."/>
            <person name="Usai G."/>
            <person name="Natali L."/>
            <person name="Bassil N."/>
            <person name="Fernandez G.E."/>
            <person name="Lomsadze A."/>
            <person name="Armour M."/>
            <person name="Olukolu B."/>
            <person name="Poorten T."/>
            <person name="Britton C."/>
            <person name="Davik J."/>
            <person name="Ashrafi H."/>
            <person name="Aiden E.L."/>
            <person name="Borodovsky M."/>
            <person name="Worthington M."/>
        </authorList>
    </citation>
    <scope>NUCLEOTIDE SEQUENCE [LARGE SCALE GENOMIC DNA]</scope>
    <source>
        <strain evidence="4">PI 553951</strain>
    </source>
</reference>
<name>A0AAW1WN43_RUBAR</name>
<dbReference type="Pfam" id="PF00646">
    <property type="entry name" value="F-box"/>
    <property type="match status" value="1"/>
</dbReference>
<feature type="region of interest" description="Disordered" evidence="1">
    <location>
        <begin position="450"/>
        <end position="539"/>
    </location>
</feature>
<evidence type="ECO:0000259" key="2">
    <source>
        <dbReference type="Pfam" id="PF00646"/>
    </source>
</evidence>
<evidence type="ECO:0000313" key="5">
    <source>
        <dbReference type="Proteomes" id="UP001457282"/>
    </source>
</evidence>
<evidence type="ECO:0000259" key="3">
    <source>
        <dbReference type="Pfam" id="PF23622"/>
    </source>
</evidence>
<accession>A0AAW1WN43</accession>
<protein>
    <recommendedName>
        <fullName evidence="6">F-box domain-containing protein</fullName>
    </recommendedName>
</protein>
<dbReference type="InterPro" id="IPR053781">
    <property type="entry name" value="F-box_AtFBL13-like"/>
</dbReference>
<proteinExistence type="predicted"/>
<organism evidence="4 5">
    <name type="scientific">Rubus argutus</name>
    <name type="common">Southern blackberry</name>
    <dbReference type="NCBI Taxonomy" id="59490"/>
    <lineage>
        <taxon>Eukaryota</taxon>
        <taxon>Viridiplantae</taxon>
        <taxon>Streptophyta</taxon>
        <taxon>Embryophyta</taxon>
        <taxon>Tracheophyta</taxon>
        <taxon>Spermatophyta</taxon>
        <taxon>Magnoliopsida</taxon>
        <taxon>eudicotyledons</taxon>
        <taxon>Gunneridae</taxon>
        <taxon>Pentapetalae</taxon>
        <taxon>rosids</taxon>
        <taxon>fabids</taxon>
        <taxon>Rosales</taxon>
        <taxon>Rosaceae</taxon>
        <taxon>Rosoideae</taxon>
        <taxon>Rosoideae incertae sedis</taxon>
        <taxon>Rubus</taxon>
    </lineage>
</organism>
<dbReference type="Proteomes" id="UP001457282">
    <property type="component" value="Unassembled WGS sequence"/>
</dbReference>
<comment type="caution">
    <text evidence="4">The sequence shown here is derived from an EMBL/GenBank/DDBJ whole genome shotgun (WGS) entry which is preliminary data.</text>
</comment>
<dbReference type="SUPFAM" id="SSF81383">
    <property type="entry name" value="F-box domain"/>
    <property type="match status" value="1"/>
</dbReference>
<keyword evidence="5" id="KW-1185">Reference proteome</keyword>
<gene>
    <name evidence="4" type="ORF">M0R45_033404</name>
</gene>
<dbReference type="CDD" id="cd22160">
    <property type="entry name" value="F-box_AtFBL13-like"/>
    <property type="match status" value="1"/>
</dbReference>
<feature type="compositionally biased region" description="Acidic residues" evidence="1">
    <location>
        <begin position="450"/>
        <end position="471"/>
    </location>
</feature>
<dbReference type="Gene3D" id="3.80.10.10">
    <property type="entry name" value="Ribonuclease Inhibitor"/>
    <property type="match status" value="1"/>
</dbReference>
<dbReference type="Gene3D" id="1.20.1280.50">
    <property type="match status" value="1"/>
</dbReference>
<evidence type="ECO:0000256" key="1">
    <source>
        <dbReference type="SAM" id="MobiDB-lite"/>
    </source>
</evidence>
<dbReference type="PANTHER" id="PTHR34145:SF28">
    <property type="entry name" value="F-BOX DOMAIN-CONTAINING PROTEIN"/>
    <property type="match status" value="1"/>
</dbReference>
<dbReference type="InterPro" id="IPR001810">
    <property type="entry name" value="F-box_dom"/>
</dbReference>
<dbReference type="EMBL" id="JBEDUW010000006">
    <property type="protein sequence ID" value="KAK9925063.1"/>
    <property type="molecule type" value="Genomic_DNA"/>
</dbReference>
<feature type="compositionally biased region" description="Basic and acidic residues" evidence="1">
    <location>
        <begin position="498"/>
        <end position="529"/>
    </location>
</feature>
<feature type="domain" description="F-box" evidence="2">
    <location>
        <begin position="18"/>
        <end position="57"/>
    </location>
</feature>
<evidence type="ECO:0000313" key="4">
    <source>
        <dbReference type="EMBL" id="KAK9925063.1"/>
    </source>
</evidence>
<dbReference type="AlphaFoldDB" id="A0AAW1WN43"/>